<dbReference type="AlphaFoldDB" id="A0A2W5UT65"/>
<proteinExistence type="predicted"/>
<keyword evidence="1" id="KW-0812">Transmembrane</keyword>
<evidence type="ECO:0000313" key="3">
    <source>
        <dbReference type="Proteomes" id="UP000249393"/>
    </source>
</evidence>
<accession>A0A2W5UT65</accession>
<sequence>MSDNRPRTPDRKFALIAPIVIGAAAVVVVVMVLLRPHPAPPAKVAPPPLVPAPSAAAVSAPPKIAPAARADLIADADVAASAFAAGQATPPSKLVGERFSIRLAFGCGGPVADPGPLQAYYQLDAATRTVRLVARPATWTDLPLVRAAATTQAAETVEGFWIPRPWLRVEGCPYRREVAPPATPTPVEAPSLGLAMFHSQEASRAERRGDRPYEHVFKLPIDRDGQKLSFRLLLEGRISGFSNRSAVRCWGESVDHRPVCLYGVDVDRVAFEAEDGTLLADWPR</sequence>
<gene>
    <name evidence="2" type="ORF">DI526_21230</name>
</gene>
<dbReference type="Proteomes" id="UP000249393">
    <property type="component" value="Unassembled WGS sequence"/>
</dbReference>
<evidence type="ECO:0000313" key="2">
    <source>
        <dbReference type="EMBL" id="PZR30900.1"/>
    </source>
</evidence>
<reference evidence="2 3" key="1">
    <citation type="submission" date="2017-08" db="EMBL/GenBank/DDBJ databases">
        <title>Infants hospitalized years apart are colonized by the same room-sourced microbial strains.</title>
        <authorList>
            <person name="Brooks B."/>
            <person name="Olm M.R."/>
            <person name="Firek B.A."/>
            <person name="Baker R."/>
            <person name="Thomas B.C."/>
            <person name="Morowitz M.J."/>
            <person name="Banfield J.F."/>
        </authorList>
    </citation>
    <scope>NUCLEOTIDE SEQUENCE [LARGE SCALE GENOMIC DNA]</scope>
    <source>
        <strain evidence="2">S2_003_000_R2_4</strain>
    </source>
</reference>
<comment type="caution">
    <text evidence="2">The sequence shown here is derived from an EMBL/GenBank/DDBJ whole genome shotgun (WGS) entry which is preliminary data.</text>
</comment>
<keyword evidence="1" id="KW-1133">Transmembrane helix</keyword>
<dbReference type="RefSeq" id="WP_304282480.1">
    <property type="nucleotide sequence ID" value="NZ_QFQZ01000108.1"/>
</dbReference>
<feature type="transmembrane region" description="Helical" evidence="1">
    <location>
        <begin position="12"/>
        <end position="34"/>
    </location>
</feature>
<keyword evidence="1" id="KW-0472">Membrane</keyword>
<dbReference type="EMBL" id="QFQZ01000108">
    <property type="protein sequence ID" value="PZR30900.1"/>
    <property type="molecule type" value="Genomic_DNA"/>
</dbReference>
<protein>
    <submittedName>
        <fullName evidence="2">Uncharacterized protein</fullName>
    </submittedName>
</protein>
<evidence type="ECO:0000256" key="1">
    <source>
        <dbReference type="SAM" id="Phobius"/>
    </source>
</evidence>
<organism evidence="2 3">
    <name type="scientific">Caulobacter segnis</name>
    <dbReference type="NCBI Taxonomy" id="88688"/>
    <lineage>
        <taxon>Bacteria</taxon>
        <taxon>Pseudomonadati</taxon>
        <taxon>Pseudomonadota</taxon>
        <taxon>Alphaproteobacteria</taxon>
        <taxon>Caulobacterales</taxon>
        <taxon>Caulobacteraceae</taxon>
        <taxon>Caulobacter</taxon>
    </lineage>
</organism>
<name>A0A2W5UT65_9CAUL</name>